<keyword evidence="3" id="KW-0732">Signal</keyword>
<evidence type="ECO:0000256" key="3">
    <source>
        <dbReference type="SAM" id="SignalP"/>
    </source>
</evidence>
<dbReference type="InterPro" id="IPR018392">
    <property type="entry name" value="LysM"/>
</dbReference>
<feature type="signal peptide" evidence="3">
    <location>
        <begin position="1"/>
        <end position="21"/>
    </location>
</feature>
<comment type="similarity">
    <text evidence="1">Belongs to the transglycosylase Slt family.</text>
</comment>
<protein>
    <submittedName>
        <fullName evidence="5">Membrane-bound lytic murein transglycosylase D</fullName>
    </submittedName>
</protein>
<dbReference type="Pfam" id="PF01476">
    <property type="entry name" value="LysM"/>
    <property type="match status" value="2"/>
</dbReference>
<dbReference type="PROSITE" id="PS00922">
    <property type="entry name" value="TRANSGLYCOSYLASE"/>
    <property type="match status" value="1"/>
</dbReference>
<dbReference type="AlphaFoldDB" id="A0AAW8EAI0"/>
<accession>A0AAW8EAI0</accession>
<feature type="domain" description="LysM" evidence="4">
    <location>
        <begin position="425"/>
        <end position="469"/>
    </location>
</feature>
<evidence type="ECO:0000313" key="6">
    <source>
        <dbReference type="Proteomes" id="UP001224845"/>
    </source>
</evidence>
<dbReference type="Proteomes" id="UP001224845">
    <property type="component" value="Unassembled WGS sequence"/>
</dbReference>
<dbReference type="InterPro" id="IPR000189">
    <property type="entry name" value="Transglyc_AS"/>
</dbReference>
<dbReference type="CDD" id="cd16894">
    <property type="entry name" value="MltD-like"/>
    <property type="match status" value="1"/>
</dbReference>
<comment type="caution">
    <text evidence="5">The sequence shown here is derived from an EMBL/GenBank/DDBJ whole genome shotgun (WGS) entry which is preliminary data.</text>
</comment>
<dbReference type="PROSITE" id="PS51257">
    <property type="entry name" value="PROKAR_LIPOPROTEIN"/>
    <property type="match status" value="1"/>
</dbReference>
<dbReference type="GO" id="GO:0008933">
    <property type="term" value="F:peptidoglycan lytic transglycosylase activity"/>
    <property type="evidence" value="ECO:0007669"/>
    <property type="project" value="InterPro"/>
</dbReference>
<dbReference type="EMBL" id="JAUSRV010000001">
    <property type="protein sequence ID" value="MDP9969156.1"/>
    <property type="molecule type" value="Genomic_DNA"/>
</dbReference>
<name>A0AAW8EAI0_VARPD</name>
<evidence type="ECO:0000256" key="2">
    <source>
        <dbReference type="SAM" id="MobiDB-lite"/>
    </source>
</evidence>
<dbReference type="Pfam" id="PF01464">
    <property type="entry name" value="SLT"/>
    <property type="match status" value="1"/>
</dbReference>
<proteinExistence type="inferred from homology"/>
<dbReference type="InterPro" id="IPR023346">
    <property type="entry name" value="Lysozyme-like_dom_sf"/>
</dbReference>
<reference evidence="5" key="1">
    <citation type="submission" date="2023-07" db="EMBL/GenBank/DDBJ databases">
        <title>Sorghum-associated microbial communities from plants grown in Nebraska, USA.</title>
        <authorList>
            <person name="Schachtman D."/>
        </authorList>
    </citation>
    <scope>NUCLEOTIDE SEQUENCE</scope>
    <source>
        <strain evidence="5">DS3315</strain>
    </source>
</reference>
<dbReference type="PROSITE" id="PS51782">
    <property type="entry name" value="LYSM"/>
    <property type="match status" value="1"/>
</dbReference>
<evidence type="ECO:0000256" key="1">
    <source>
        <dbReference type="ARBA" id="ARBA00007734"/>
    </source>
</evidence>
<sequence length="538" mass="58557">MKLIAAVCLAGSLLLAGCAGTNSPSSSSTTTSAQSTAGGTGAKASGSAAPVYPGGPLTPITSSEAHSQSVVTLAPPADMWDRIRRGFKMPNLESDLVRDREQWYATRPDYIQRMTERSNKYIFHIVEELERRNMPTELALLPYIESAFNPQAISSARAAGMWQFMPATGTDFDLKQNIFRDDRRDVVASTRAALDYLQKLYGMFGDWQLALAAYNWGEGSVSRAIAKNQRLGLPTTYSDLSMPAETRLYVPKLQAVKNIVANPQAFNTELPLIANHPYFQTVTLTRDLDVELAAKLADIRLEDFRALNPAAHKPVLLAAGTPQILLPWDNAAVFQRNFDAYSQGQYASWTAWVVPNTMTVADAAQRSGMSEADLRALNSIPPRMLIKAGSTLIVPRGARVKEDVTALVADSGHLSFQPEIVNRRTTVKAGRNDSVASIARRYKLKPDSVAEWNDVKLNHSFKRGYSVVVYLPVRAAPEARVGTGAARAHGRTAVADKRGGGPVKAVAARGRNVVVVKTPAGKQVVREKRGGTPSKKKR</sequence>
<dbReference type="Gene3D" id="1.10.530.10">
    <property type="match status" value="1"/>
</dbReference>
<feature type="chain" id="PRO_5043902966" evidence="3">
    <location>
        <begin position="22"/>
        <end position="538"/>
    </location>
</feature>
<organism evidence="5 6">
    <name type="scientific">Variovorax paradoxus</name>
    <dbReference type="NCBI Taxonomy" id="34073"/>
    <lineage>
        <taxon>Bacteria</taxon>
        <taxon>Pseudomonadati</taxon>
        <taxon>Pseudomonadota</taxon>
        <taxon>Betaproteobacteria</taxon>
        <taxon>Burkholderiales</taxon>
        <taxon>Comamonadaceae</taxon>
        <taxon>Variovorax</taxon>
    </lineage>
</organism>
<feature type="region of interest" description="Disordered" evidence="2">
    <location>
        <begin position="21"/>
        <end position="68"/>
    </location>
</feature>
<dbReference type="PANTHER" id="PTHR37423">
    <property type="entry name" value="SOLUBLE LYTIC MUREIN TRANSGLYCOSYLASE-RELATED"/>
    <property type="match status" value="1"/>
</dbReference>
<gene>
    <name evidence="5" type="ORF">J2W39_000379</name>
</gene>
<dbReference type="GO" id="GO:0000270">
    <property type="term" value="P:peptidoglycan metabolic process"/>
    <property type="evidence" value="ECO:0007669"/>
    <property type="project" value="InterPro"/>
</dbReference>
<evidence type="ECO:0000259" key="4">
    <source>
        <dbReference type="PROSITE" id="PS51782"/>
    </source>
</evidence>
<dbReference type="RefSeq" id="WP_012747447.1">
    <property type="nucleotide sequence ID" value="NZ_CAXUQQ020000001.1"/>
</dbReference>
<dbReference type="CDD" id="cd00118">
    <property type="entry name" value="LysM"/>
    <property type="match status" value="1"/>
</dbReference>
<evidence type="ECO:0000313" key="5">
    <source>
        <dbReference type="EMBL" id="MDP9969156.1"/>
    </source>
</evidence>
<dbReference type="InterPro" id="IPR008258">
    <property type="entry name" value="Transglycosylase_SLT_dom_1"/>
</dbReference>
<feature type="compositionally biased region" description="Polar residues" evidence="2">
    <location>
        <begin position="59"/>
        <end position="68"/>
    </location>
</feature>
<dbReference type="PANTHER" id="PTHR37423:SF2">
    <property type="entry name" value="MEMBRANE-BOUND LYTIC MUREIN TRANSGLYCOSYLASE C"/>
    <property type="match status" value="1"/>
</dbReference>
<feature type="compositionally biased region" description="Low complexity" evidence="2">
    <location>
        <begin position="21"/>
        <end position="49"/>
    </location>
</feature>
<dbReference type="SUPFAM" id="SSF53955">
    <property type="entry name" value="Lysozyme-like"/>
    <property type="match status" value="1"/>
</dbReference>
<dbReference type="GO" id="GO:0016020">
    <property type="term" value="C:membrane"/>
    <property type="evidence" value="ECO:0007669"/>
    <property type="project" value="InterPro"/>
</dbReference>